<keyword evidence="4" id="KW-1001">Plastid inner membrane</keyword>
<dbReference type="AlphaFoldDB" id="A0A843UI65"/>
<keyword evidence="5 7" id="KW-1133">Transmembrane helix</keyword>
<dbReference type="EMBL" id="NMUH01000674">
    <property type="protein sequence ID" value="MQL83091.1"/>
    <property type="molecule type" value="Genomic_DNA"/>
</dbReference>
<evidence type="ECO:0000256" key="4">
    <source>
        <dbReference type="ARBA" id="ARBA00022780"/>
    </source>
</evidence>
<dbReference type="OrthoDB" id="602284at2759"/>
<evidence type="ECO:0000256" key="5">
    <source>
        <dbReference type="ARBA" id="ARBA00022989"/>
    </source>
</evidence>
<gene>
    <name evidence="9" type="ORF">Taro_015580</name>
</gene>
<organism evidence="9 10">
    <name type="scientific">Colocasia esculenta</name>
    <name type="common">Wild taro</name>
    <name type="synonym">Arum esculentum</name>
    <dbReference type="NCBI Taxonomy" id="4460"/>
    <lineage>
        <taxon>Eukaryota</taxon>
        <taxon>Viridiplantae</taxon>
        <taxon>Streptophyta</taxon>
        <taxon>Embryophyta</taxon>
        <taxon>Tracheophyta</taxon>
        <taxon>Spermatophyta</taxon>
        <taxon>Magnoliopsida</taxon>
        <taxon>Liliopsida</taxon>
        <taxon>Araceae</taxon>
        <taxon>Aroideae</taxon>
        <taxon>Colocasieae</taxon>
        <taxon>Colocasia</taxon>
    </lineage>
</organism>
<comment type="function">
    <text evidence="7">Involved in protein precursor import into chloroplasts.</text>
</comment>
<evidence type="ECO:0000256" key="2">
    <source>
        <dbReference type="ARBA" id="ARBA00009596"/>
    </source>
</evidence>
<keyword evidence="7" id="KW-0150">Chloroplast</keyword>
<dbReference type="InterPro" id="IPR005691">
    <property type="entry name" value="Tic20"/>
</dbReference>
<name>A0A843UI65_COLES</name>
<proteinExistence type="inferred from homology"/>
<keyword evidence="10" id="KW-1185">Reference proteome</keyword>
<comment type="similarity">
    <text evidence="2 7">Belongs to the Tic20 family.</text>
</comment>
<keyword evidence="7" id="KW-0934">Plastid</keyword>
<reference evidence="9" key="1">
    <citation type="submission" date="2017-07" db="EMBL/GenBank/DDBJ databases">
        <title>Taro Niue Genome Assembly and Annotation.</title>
        <authorList>
            <person name="Atibalentja N."/>
            <person name="Keating K."/>
            <person name="Fields C.J."/>
        </authorList>
    </citation>
    <scope>NUCLEOTIDE SEQUENCE</scope>
    <source>
        <strain evidence="9">Niue_2</strain>
        <tissue evidence="9">Leaf</tissue>
    </source>
</reference>
<feature type="compositionally biased region" description="Basic and acidic residues" evidence="8">
    <location>
        <begin position="1"/>
        <end position="10"/>
    </location>
</feature>
<feature type="transmembrane region" description="Helical" evidence="7">
    <location>
        <begin position="214"/>
        <end position="231"/>
    </location>
</feature>
<dbReference type="PANTHER" id="PTHR33510:SF12">
    <property type="entry name" value="PROTEIN TIC 20-IV, CHLOROPLASTIC"/>
    <property type="match status" value="1"/>
</dbReference>
<dbReference type="GO" id="GO:0009706">
    <property type="term" value="C:chloroplast inner membrane"/>
    <property type="evidence" value="ECO:0007669"/>
    <property type="project" value="UniProtKB-SubCell"/>
</dbReference>
<sequence>MRRSTREPQQGERLLPSDSGAAAAAAAARTRPENLVQQRSSSSAFISCRRRHPALCKTASPGSSALSLLPPPGPSPVPPSLHLRDCSRLCALETWQGGPALSLSPVSTSLRRAAHDSLSFARPLFPEGDNGSVSTFPTFCGGRRSSNRSSIVPRASKGASFSLENEKPQWWWRTAACLPYFLPLHETWNYGETAYFLQPYLERFEFLTNPVLEVPTWFSMLYFFVGFLWLVRKKELPHFLRFHIMMGMLLENSLQIMWTVSRWMPLTLFGVKIGVYFWTAVSFAFLFCILRCICYALAGKYPDIPCISDAANVHIPRS</sequence>
<protein>
    <recommendedName>
        <fullName evidence="7">Protein TIC 20</fullName>
    </recommendedName>
</protein>
<dbReference type="Proteomes" id="UP000652761">
    <property type="component" value="Unassembled WGS sequence"/>
</dbReference>
<comment type="subcellular location">
    <subcellularLocation>
        <location evidence="1">Plastid</location>
        <location evidence="1">Chloroplast inner membrane</location>
        <topology evidence="1">Multi-pass membrane protein</topology>
    </subcellularLocation>
    <subcellularLocation>
        <location evidence="7">Plastid</location>
        <location evidence="7">Chloroplast membrane</location>
        <topology evidence="7">Multi-pass membrane protein</topology>
    </subcellularLocation>
</comment>
<evidence type="ECO:0000256" key="6">
    <source>
        <dbReference type="ARBA" id="ARBA00023136"/>
    </source>
</evidence>
<dbReference type="Pfam" id="PF16166">
    <property type="entry name" value="TIC20"/>
    <property type="match status" value="1"/>
</dbReference>
<evidence type="ECO:0000256" key="3">
    <source>
        <dbReference type="ARBA" id="ARBA00022692"/>
    </source>
</evidence>
<keyword evidence="6 7" id="KW-0472">Membrane</keyword>
<evidence type="ECO:0000313" key="9">
    <source>
        <dbReference type="EMBL" id="MQL83091.1"/>
    </source>
</evidence>
<accession>A0A843UI65</accession>
<feature type="transmembrane region" description="Helical" evidence="7">
    <location>
        <begin position="243"/>
        <end position="264"/>
    </location>
</feature>
<evidence type="ECO:0000256" key="8">
    <source>
        <dbReference type="SAM" id="MobiDB-lite"/>
    </source>
</evidence>
<comment type="caution">
    <text evidence="7">Lacks conserved residue(s) required for the propagation of feature annotation.</text>
</comment>
<feature type="transmembrane region" description="Helical" evidence="7">
    <location>
        <begin position="276"/>
        <end position="298"/>
    </location>
</feature>
<dbReference type="PANTHER" id="PTHR33510">
    <property type="entry name" value="PROTEIN TIC 20-II, CHLOROPLASTIC"/>
    <property type="match status" value="1"/>
</dbReference>
<evidence type="ECO:0000256" key="7">
    <source>
        <dbReference type="RuleBase" id="RU367003"/>
    </source>
</evidence>
<evidence type="ECO:0000313" key="10">
    <source>
        <dbReference type="Proteomes" id="UP000652761"/>
    </source>
</evidence>
<evidence type="ECO:0000256" key="1">
    <source>
        <dbReference type="ARBA" id="ARBA00004478"/>
    </source>
</evidence>
<feature type="region of interest" description="Disordered" evidence="8">
    <location>
        <begin position="1"/>
        <end position="42"/>
    </location>
</feature>
<keyword evidence="3 7" id="KW-0812">Transmembrane</keyword>
<comment type="caution">
    <text evidence="9">The sequence shown here is derived from an EMBL/GenBank/DDBJ whole genome shotgun (WGS) entry which is preliminary data.</text>
</comment>